<evidence type="ECO:0000259" key="8">
    <source>
        <dbReference type="Pfam" id="PF00460"/>
    </source>
</evidence>
<dbReference type="PANTHER" id="PTHR30033">
    <property type="entry name" value="FLAGELLAR HOOK-ASSOCIATED PROTEIN 1"/>
    <property type="match status" value="1"/>
</dbReference>
<keyword evidence="11" id="KW-0966">Cell projection</keyword>
<keyword evidence="12" id="KW-1185">Reference proteome</keyword>
<comment type="subcellular location">
    <subcellularLocation>
        <location evidence="1 7">Bacterial flagellum</location>
    </subcellularLocation>
    <subcellularLocation>
        <location evidence="2 7">Secreted</location>
    </subcellularLocation>
</comment>
<keyword evidence="6 7" id="KW-0975">Bacterial flagellum</keyword>
<feature type="domain" description="Flagellar hook-associated protein FlgK helical" evidence="10">
    <location>
        <begin position="97"/>
        <end position="292"/>
    </location>
</feature>
<comment type="similarity">
    <text evidence="3 7">Belongs to the flagella basal body rod proteins family.</text>
</comment>
<evidence type="ECO:0000256" key="2">
    <source>
        <dbReference type="ARBA" id="ARBA00004613"/>
    </source>
</evidence>
<dbReference type="PANTHER" id="PTHR30033:SF1">
    <property type="entry name" value="FLAGELLAR HOOK-ASSOCIATED PROTEIN 1"/>
    <property type="match status" value="1"/>
</dbReference>
<dbReference type="SUPFAM" id="SSF64518">
    <property type="entry name" value="Phase 1 flagellin"/>
    <property type="match status" value="1"/>
</dbReference>
<evidence type="ECO:0000259" key="10">
    <source>
        <dbReference type="Pfam" id="PF22638"/>
    </source>
</evidence>
<evidence type="ECO:0000256" key="5">
    <source>
        <dbReference type="ARBA" id="ARBA00022525"/>
    </source>
</evidence>
<evidence type="ECO:0000313" key="11">
    <source>
        <dbReference type="EMBL" id="MBC5639463.1"/>
    </source>
</evidence>
<evidence type="ECO:0000313" key="12">
    <source>
        <dbReference type="Proteomes" id="UP000662088"/>
    </source>
</evidence>
<dbReference type="InterPro" id="IPR002371">
    <property type="entry name" value="FlgK"/>
</dbReference>
<dbReference type="AlphaFoldDB" id="A0A8I0A3U9"/>
<dbReference type="Pfam" id="PF06429">
    <property type="entry name" value="Flg_bbr_C"/>
    <property type="match status" value="1"/>
</dbReference>
<dbReference type="InterPro" id="IPR001444">
    <property type="entry name" value="Flag_bb_rod_N"/>
</dbReference>
<dbReference type="InterPro" id="IPR053927">
    <property type="entry name" value="FlgK_helical"/>
</dbReference>
<feature type="domain" description="Flagellar basal body rod protein N-terminal" evidence="8">
    <location>
        <begin position="8"/>
        <end position="37"/>
    </location>
</feature>
<protein>
    <recommendedName>
        <fullName evidence="4 7">Flagellar hook-associated protein 1</fullName>
        <shortName evidence="7">HAP1</shortName>
    </recommendedName>
</protein>
<name>A0A8I0A3U9_9CLOT</name>
<feature type="domain" description="Flagellar basal-body/hook protein C-terminal" evidence="9">
    <location>
        <begin position="517"/>
        <end position="558"/>
    </location>
</feature>
<comment type="caution">
    <text evidence="11">The sequence shown here is derived from an EMBL/GenBank/DDBJ whole genome shotgun (WGS) entry which is preliminary data.</text>
</comment>
<dbReference type="GO" id="GO:0044780">
    <property type="term" value="P:bacterial-type flagellum assembly"/>
    <property type="evidence" value="ECO:0007669"/>
    <property type="project" value="InterPro"/>
</dbReference>
<dbReference type="Proteomes" id="UP000662088">
    <property type="component" value="Unassembled WGS sequence"/>
</dbReference>
<keyword evidence="11" id="KW-0969">Cilium</keyword>
<dbReference type="GO" id="GO:0005198">
    <property type="term" value="F:structural molecule activity"/>
    <property type="evidence" value="ECO:0007669"/>
    <property type="project" value="UniProtKB-UniRule"/>
</dbReference>
<dbReference type="InterPro" id="IPR010930">
    <property type="entry name" value="Flg_bb/hook_C_dom"/>
</dbReference>
<evidence type="ECO:0000256" key="7">
    <source>
        <dbReference type="RuleBase" id="RU362065"/>
    </source>
</evidence>
<sequence>MASIFSTFNTAKSGLTVHQSGINVTSHNIANSSTVGYSRQRAKIQTSRPITLGAEAGQVGTGAQISAIERVRDSFLDYQVRVETAELGKYSTKLDYLSQVEGIFNEPSDTGISTALSDFFDAFQELSKQSTSSSTRVVVTQKTKTLCDLLNNTYSKLEKLQENSVESVKNSVKEVNSILEQLTTVNNQIRIASITGDQPNDLMDSRDNLLDELSSKFGIDVDKTQFNGNDITATGIGANLNPLVNSEPNGEVTRLSFISEIKDNGNGSHTISYFVNGDTEKPKTITVSGLAATEVDTLKKTRILLTDGNGEMLDGQGNIVKDGGNIANPIEKFIPKSGEIAGAIEVQDSIGSYMNQLDKMAKGLALSVNAIHSGSMDSNIKDTTKTLDFFVASDGKDEAGISAKNISINTLILENPSLINTKENADAGEGDGSRALAIAQLQSTLISISKIDSTTTRTQLCKFTNGSTMSLVNDVASGTKVESYFQDVVDKLGVEAQHAKRVVSNEEDLLNSLDISRLSVSGVSLDEEMTNLIQYQKAYSANAKTITTVSDMLDIILGLI</sequence>
<dbReference type="Pfam" id="PF00460">
    <property type="entry name" value="Flg_bb_rod"/>
    <property type="match status" value="1"/>
</dbReference>
<keyword evidence="11" id="KW-0282">Flagellum</keyword>
<reference evidence="11" key="1">
    <citation type="submission" date="2020-08" db="EMBL/GenBank/DDBJ databases">
        <title>Genome public.</title>
        <authorList>
            <person name="Liu C."/>
            <person name="Sun Q."/>
        </authorList>
    </citation>
    <scope>NUCLEOTIDE SEQUENCE</scope>
    <source>
        <strain evidence="11">NSJ-42</strain>
    </source>
</reference>
<dbReference type="PRINTS" id="PR01005">
    <property type="entry name" value="FLGHOOKAP1"/>
</dbReference>
<dbReference type="Pfam" id="PF22638">
    <property type="entry name" value="FlgK_D1"/>
    <property type="match status" value="1"/>
</dbReference>
<evidence type="ECO:0000256" key="4">
    <source>
        <dbReference type="ARBA" id="ARBA00016244"/>
    </source>
</evidence>
<dbReference type="RefSeq" id="WP_186834722.1">
    <property type="nucleotide sequence ID" value="NZ_JACOOQ010000003.1"/>
</dbReference>
<gene>
    <name evidence="7 11" type="primary">flgK</name>
    <name evidence="11" type="ORF">H8R92_03260</name>
</gene>
<proteinExistence type="inferred from homology"/>
<organism evidence="11 12">
    <name type="scientific">Clostridium lentum</name>
    <dbReference type="NCBI Taxonomy" id="2763037"/>
    <lineage>
        <taxon>Bacteria</taxon>
        <taxon>Bacillati</taxon>
        <taxon>Bacillota</taxon>
        <taxon>Clostridia</taxon>
        <taxon>Eubacteriales</taxon>
        <taxon>Clostridiaceae</taxon>
        <taxon>Clostridium</taxon>
    </lineage>
</organism>
<accession>A0A8I0A3U9</accession>
<evidence type="ECO:0000259" key="9">
    <source>
        <dbReference type="Pfam" id="PF06429"/>
    </source>
</evidence>
<evidence type="ECO:0000256" key="1">
    <source>
        <dbReference type="ARBA" id="ARBA00004365"/>
    </source>
</evidence>
<dbReference type="GO" id="GO:0009424">
    <property type="term" value="C:bacterial-type flagellum hook"/>
    <property type="evidence" value="ECO:0007669"/>
    <property type="project" value="UniProtKB-UniRule"/>
</dbReference>
<evidence type="ECO:0000256" key="3">
    <source>
        <dbReference type="ARBA" id="ARBA00009677"/>
    </source>
</evidence>
<keyword evidence="5 7" id="KW-0964">Secreted</keyword>
<dbReference type="NCBIfam" id="TIGR02492">
    <property type="entry name" value="flgK_ends"/>
    <property type="match status" value="1"/>
</dbReference>
<dbReference type="EMBL" id="JACOOQ010000003">
    <property type="protein sequence ID" value="MBC5639463.1"/>
    <property type="molecule type" value="Genomic_DNA"/>
</dbReference>
<evidence type="ECO:0000256" key="6">
    <source>
        <dbReference type="ARBA" id="ARBA00023143"/>
    </source>
</evidence>
<dbReference type="GO" id="GO:0005576">
    <property type="term" value="C:extracellular region"/>
    <property type="evidence" value="ECO:0007669"/>
    <property type="project" value="UniProtKB-SubCell"/>
</dbReference>